<accession>A0ABU9DY32</accession>
<dbReference type="Proteomes" id="UP001469365">
    <property type="component" value="Unassembled WGS sequence"/>
</dbReference>
<feature type="transmembrane region" description="Helical" evidence="1">
    <location>
        <begin position="60"/>
        <end position="79"/>
    </location>
</feature>
<keyword evidence="1" id="KW-0812">Transmembrane</keyword>
<sequence length="181" mass="21441">MGETMMTTSTSERTLSKNSTIYNYRLLKRVHHKPWHQYLFALLTILAWIYALLLTDPLPFGLVLFGIPIFHGIFLRILLQTKESLIPGSWRWSFRLPWFGYAPFSHISLSKVRRSHIQLFWIGLAMLACLYPWIDTHTFIFAVFFHVWILLPRFTIILLFRKHRAVGLLKINERDTSCYAQ</sequence>
<comment type="caution">
    <text evidence="2">The sequence shown here is derived from an EMBL/GenBank/DDBJ whole genome shotgun (WGS) entry which is preliminary data.</text>
</comment>
<reference evidence="2 3" key="1">
    <citation type="submission" date="2024-04" db="EMBL/GenBank/DDBJ databases">
        <title>draft genome sequnece of Paenibacillus filicis.</title>
        <authorList>
            <person name="Kim D.-U."/>
        </authorList>
    </citation>
    <scope>NUCLEOTIDE SEQUENCE [LARGE SCALE GENOMIC DNA]</scope>
    <source>
        <strain evidence="2 3">KACC14197</strain>
    </source>
</reference>
<protein>
    <recommendedName>
        <fullName evidence="4">Transposase</fullName>
    </recommendedName>
</protein>
<dbReference type="EMBL" id="JBBPCC010000041">
    <property type="protein sequence ID" value="MEK8133047.1"/>
    <property type="molecule type" value="Genomic_DNA"/>
</dbReference>
<keyword evidence="3" id="KW-1185">Reference proteome</keyword>
<dbReference type="RefSeq" id="WP_341420168.1">
    <property type="nucleotide sequence ID" value="NZ_JBBPCC010000041.1"/>
</dbReference>
<organism evidence="2 3">
    <name type="scientific">Paenibacillus filicis</name>
    <dbReference type="NCBI Taxonomy" id="669464"/>
    <lineage>
        <taxon>Bacteria</taxon>
        <taxon>Bacillati</taxon>
        <taxon>Bacillota</taxon>
        <taxon>Bacilli</taxon>
        <taxon>Bacillales</taxon>
        <taxon>Paenibacillaceae</taxon>
        <taxon>Paenibacillus</taxon>
    </lineage>
</organism>
<keyword evidence="1" id="KW-1133">Transmembrane helix</keyword>
<gene>
    <name evidence="2" type="ORF">WMW72_34730</name>
</gene>
<feature type="transmembrane region" description="Helical" evidence="1">
    <location>
        <begin position="35"/>
        <end position="54"/>
    </location>
</feature>
<proteinExistence type="predicted"/>
<evidence type="ECO:0008006" key="4">
    <source>
        <dbReference type="Google" id="ProtNLM"/>
    </source>
</evidence>
<evidence type="ECO:0000256" key="1">
    <source>
        <dbReference type="SAM" id="Phobius"/>
    </source>
</evidence>
<name>A0ABU9DY32_9BACL</name>
<keyword evidence="1" id="KW-0472">Membrane</keyword>
<evidence type="ECO:0000313" key="3">
    <source>
        <dbReference type="Proteomes" id="UP001469365"/>
    </source>
</evidence>
<feature type="transmembrane region" description="Helical" evidence="1">
    <location>
        <begin position="140"/>
        <end position="160"/>
    </location>
</feature>
<evidence type="ECO:0000313" key="2">
    <source>
        <dbReference type="EMBL" id="MEK8133047.1"/>
    </source>
</evidence>
<feature type="transmembrane region" description="Helical" evidence="1">
    <location>
        <begin position="117"/>
        <end position="134"/>
    </location>
</feature>